<dbReference type="OrthoDB" id="9761519at2"/>
<dbReference type="PANTHER" id="PTHR36848:SF2">
    <property type="entry name" value="SECRETED PROTEIN"/>
    <property type="match status" value="1"/>
</dbReference>
<protein>
    <submittedName>
        <fullName evidence="1">Alpha-L-rhamnosidase-like protein</fullName>
    </submittedName>
</protein>
<dbReference type="SUPFAM" id="SSF49785">
    <property type="entry name" value="Galactose-binding domain-like"/>
    <property type="match status" value="1"/>
</dbReference>
<name>A0A369AKN0_9FIRM</name>
<dbReference type="AlphaFoldDB" id="A0A369AKN0"/>
<gene>
    <name evidence="1" type="ORF">DFR58_1324</name>
</gene>
<dbReference type="RefSeq" id="WP_114299660.1">
    <property type="nucleotide sequence ID" value="NZ_QPJT01000032.1"/>
</dbReference>
<dbReference type="Proteomes" id="UP000253034">
    <property type="component" value="Unassembled WGS sequence"/>
</dbReference>
<dbReference type="NCBIfam" id="NF045579">
    <property type="entry name" value="rhamnoside_JR"/>
    <property type="match status" value="1"/>
</dbReference>
<dbReference type="InterPro" id="IPR053161">
    <property type="entry name" value="Ulvan_degrading_GH"/>
</dbReference>
<evidence type="ECO:0000313" key="2">
    <source>
        <dbReference type="Proteomes" id="UP000253034"/>
    </source>
</evidence>
<keyword evidence="2" id="KW-1185">Reference proteome</keyword>
<comment type="caution">
    <text evidence="1">The sequence shown here is derived from an EMBL/GenBank/DDBJ whole genome shotgun (WGS) entry which is preliminary data.</text>
</comment>
<organism evidence="1 2">
    <name type="scientific">Anaerobacterium chartisolvens</name>
    <dbReference type="NCBI Taxonomy" id="1297424"/>
    <lineage>
        <taxon>Bacteria</taxon>
        <taxon>Bacillati</taxon>
        <taxon>Bacillota</taxon>
        <taxon>Clostridia</taxon>
        <taxon>Eubacteriales</taxon>
        <taxon>Oscillospiraceae</taxon>
        <taxon>Anaerobacterium</taxon>
    </lineage>
</organism>
<dbReference type="InterPro" id="IPR008979">
    <property type="entry name" value="Galactose-bd-like_sf"/>
</dbReference>
<evidence type="ECO:0000313" key="1">
    <source>
        <dbReference type="EMBL" id="RCX09910.1"/>
    </source>
</evidence>
<sequence length="893" mass="101980">MDKRLREVLEGKGENYILPFFWQHGEEEEVLRDEMKRINESGIGAVCVEARPHPDFAGPLWWRDMDIIMDEARQRGMRVWVLDDAHFPTGFANGHIRDKYHEKGKKYLTIKSIDADGPLKDGAFFVGDWLNRFDWMNAGEKLYMDDELFAVVATRRSEEGEGVDGTLIDMTSKVCDGILYWDLPEGPWRIFTIIITRSWGGNPDYINIIDADSVRVLIDAVHEPHYVRYKEDFGGTFAGFFSDEPSFGNTKGFNFDESIGRKNMVLPWSKDVEVLLKKEFGSEFKRLLPCLWSNAVERTWEVRYKYMNIVSWLYSKNFAGQIGEWCKKHNVEYIGHVIEDQNVHARLGCGAGHFFRALWGQHMSGIDVIGQQVLPRFVNYTNPPLGQGPDNEFFHFGLSKLGSSLGHIDPKKKGRTICEIFGASGWASGVKLNKWMVDHVLVRGINHIVPHAFSAKEFPDRDCPPHFYARGRNPQFRYFKHLMEYTNRMCHLLNGGLHIAPVAVLYHAEAEWSGEYMYFQKPAHRLANSQIDHDILPSDIFSNMDAYNAGFGDGKLYVNGEAYRCLVIPYSQNITKDLAQFIANAKGFEVIFINDLPEGICGEPDPVRSRAILEDLKDCRVTNLESLAEELRSLGIYDISLSDEEPYLRYYHYRRGDTDIYMFFNEHPVNHINTIVSLKSEGKLFLYNAFDNKLVPLNGNKEGNTTSLLLKLSCYESAVIISGEVDNDFFSELTAVKLIEAYKNHKEAIIEGKWKVSLAASLEYPDFTREFVLDNLVNMSSPDYFPDFSGTFRYITEFNMDIQPDKAVIELGRVFEVADVQINGQSAGIRICPPYSFDIGRLLKLGVNTLQIDVTNTLIREVRDPMSTNMAIDPSGLLGPVKIRYNMGTDLEV</sequence>
<accession>A0A369AKN0</accession>
<dbReference type="EMBL" id="QPJT01000032">
    <property type="protein sequence ID" value="RCX09910.1"/>
    <property type="molecule type" value="Genomic_DNA"/>
</dbReference>
<proteinExistence type="predicted"/>
<reference evidence="1 2" key="1">
    <citation type="submission" date="2018-07" db="EMBL/GenBank/DDBJ databases">
        <title>Genomic Encyclopedia of Type Strains, Phase IV (KMG-IV): sequencing the most valuable type-strain genomes for metagenomic binning, comparative biology and taxonomic classification.</title>
        <authorList>
            <person name="Goeker M."/>
        </authorList>
    </citation>
    <scope>NUCLEOTIDE SEQUENCE [LARGE SCALE GENOMIC DNA]</scope>
    <source>
        <strain evidence="1 2">DSM 27016</strain>
    </source>
</reference>
<dbReference type="PANTHER" id="PTHR36848">
    <property type="entry name" value="DNA-BINDING PROTEIN (PUTATIVE SECRETED PROTEIN)-RELATED"/>
    <property type="match status" value="1"/>
</dbReference>
<dbReference type="Gene3D" id="2.60.120.260">
    <property type="entry name" value="Galactose-binding domain-like"/>
    <property type="match status" value="1"/>
</dbReference>